<feature type="compositionally biased region" description="Basic and acidic residues" evidence="2">
    <location>
        <begin position="41"/>
        <end position="53"/>
    </location>
</feature>
<dbReference type="GO" id="GO:0005634">
    <property type="term" value="C:nucleus"/>
    <property type="evidence" value="ECO:0007669"/>
    <property type="project" value="UniProtKB-UniRule"/>
</dbReference>
<evidence type="ECO:0000313" key="4">
    <source>
        <dbReference type="EMBL" id="ANQ32492.1"/>
    </source>
</evidence>
<feature type="compositionally biased region" description="Polar residues" evidence="2">
    <location>
        <begin position="155"/>
        <end position="168"/>
    </location>
</feature>
<feature type="region of interest" description="Disordered" evidence="2">
    <location>
        <begin position="123"/>
        <end position="168"/>
    </location>
</feature>
<accession>A0A1B1EUI4</accession>
<dbReference type="InterPro" id="IPR036910">
    <property type="entry name" value="HMG_box_dom_sf"/>
</dbReference>
<dbReference type="OrthoDB" id="2427056at2759"/>
<evidence type="ECO:0000256" key="1">
    <source>
        <dbReference type="PROSITE-ProRule" id="PRU00267"/>
    </source>
</evidence>
<feature type="region of interest" description="Disordered" evidence="2">
    <location>
        <begin position="22"/>
        <end position="61"/>
    </location>
</feature>
<evidence type="ECO:0000256" key="2">
    <source>
        <dbReference type="SAM" id="MobiDB-lite"/>
    </source>
</evidence>
<name>A0A1B1EUI4_9GLOM</name>
<dbReference type="SUPFAM" id="SSF47095">
    <property type="entry name" value="HMG-box"/>
    <property type="match status" value="1"/>
</dbReference>
<protein>
    <submittedName>
        <fullName evidence="4">MATA-HMG</fullName>
    </submittedName>
</protein>
<reference evidence="4" key="1">
    <citation type="submission" date="2015-06" db="EMBL/GenBank/DDBJ databases">
        <title>Evolution and Diversity of Sexually-Related Genes in an Arbuscular Mycorrhizal Fungi.</title>
        <authorList>
            <person name="Charron P."/>
            <person name="Marton T."/>
            <person name="Corradi N."/>
        </authorList>
    </citation>
    <scope>NUCLEOTIDE SEQUENCE</scope>
    <source>
        <strain evidence="4">A4</strain>
    </source>
</reference>
<dbReference type="Pfam" id="PF00505">
    <property type="entry name" value="HMG_box"/>
    <property type="match status" value="1"/>
</dbReference>
<gene>
    <name evidence="4" type="primary">HMG218</name>
</gene>
<dbReference type="VEuPathDB" id="FungiDB:FUN_005809"/>
<dbReference type="PROSITE" id="PS50118">
    <property type="entry name" value="HMG_BOX_2"/>
    <property type="match status" value="1"/>
</dbReference>
<evidence type="ECO:0000259" key="3">
    <source>
        <dbReference type="PROSITE" id="PS50118"/>
    </source>
</evidence>
<dbReference type="VEuPathDB" id="FungiDB:RhiirFUN_005505"/>
<feature type="compositionally biased region" description="Low complexity" evidence="2">
    <location>
        <begin position="123"/>
        <end position="144"/>
    </location>
</feature>
<dbReference type="Gene3D" id="1.10.30.10">
    <property type="entry name" value="High mobility group box domain"/>
    <property type="match status" value="1"/>
</dbReference>
<dbReference type="GO" id="GO:0003677">
    <property type="term" value="F:DNA binding"/>
    <property type="evidence" value="ECO:0007669"/>
    <property type="project" value="UniProtKB-UniRule"/>
</dbReference>
<sequence length="275" mass="31890">MTETISQQKEFVFISVDGKQTKNHAISPPENLKVEFPPKFSDSELGRTHDKKGSGKSKKPPNAFILFRKKYVESLHRLGHHDAMKKVSGWARDAWNKLSQAEKDQYEQYANRAASLYQEWEIRNPQPSNRNNNRIRQSNNNNTATRKRKNLQRGHGQNPNSISLNSNSTRQISTPTIHQMPAHFVSPKSSPESIFEILPDYDNTRNYNDQPILTEPFPTFHYYPEIIYDTSSIIPDYFVNIEDSYSVPPLAEIQSTNNQFYDLDYYLSNSKINFL</sequence>
<dbReference type="InterPro" id="IPR009071">
    <property type="entry name" value="HMG_box_dom"/>
</dbReference>
<dbReference type="AlphaFoldDB" id="A0A1B1EUI4"/>
<proteinExistence type="predicted"/>
<feature type="domain" description="HMG box" evidence="3">
    <location>
        <begin position="57"/>
        <end position="119"/>
    </location>
</feature>
<keyword evidence="1" id="KW-0238">DNA-binding</keyword>
<keyword evidence="1" id="KW-0539">Nucleus</keyword>
<dbReference type="EMBL" id="KT212568">
    <property type="protein sequence ID" value="ANQ32492.1"/>
    <property type="molecule type" value="Genomic_DNA"/>
</dbReference>
<feature type="DNA-binding region" description="HMG box" evidence="1">
    <location>
        <begin position="57"/>
        <end position="119"/>
    </location>
</feature>
<organism evidence="4">
    <name type="scientific">Rhizophagus irregularis</name>
    <dbReference type="NCBI Taxonomy" id="588596"/>
    <lineage>
        <taxon>Eukaryota</taxon>
        <taxon>Fungi</taxon>
        <taxon>Fungi incertae sedis</taxon>
        <taxon>Mucoromycota</taxon>
        <taxon>Glomeromycotina</taxon>
        <taxon>Glomeromycetes</taxon>
        <taxon>Glomerales</taxon>
        <taxon>Glomeraceae</taxon>
        <taxon>Rhizophagus</taxon>
    </lineage>
</organism>